<feature type="region of interest" description="Disordered" evidence="1">
    <location>
        <begin position="1"/>
        <end position="64"/>
    </location>
</feature>
<sequence>MSQNKKSRVTFLELDDAGSDNSSDDKAINETRRVTRSTTKRWKRDEMKEDQPQTLGSGETGDVKSRKPWETIVLGVDLGDNLSYIEEKDREILQRRYIIEHYEKESPGQVAHHKWLLDELIQERAEMEDDEENHLPADEREARSRVIERVETLNWALDTCECEAEAVNIRAALQGYASGEIGYSDNFTLIYGGHIVDVCPTYQSFCVDRSERLRRYADKYGEGWLWSEPPLAGPAFEVLAKKGLSLDRETSSSFGIGHYAVHLNFMVDKRKVMREGRRPTKDISDDTSSQSDSQSGSHPDEVRAHLKTLLDSGATVPMLHPNDLQQLKIDMKWYSAQGVVGTNTANGKTKNRYYEMYVSVCTEDGSSIVGQGNSVTWPNEPSTLGGFLPVIIAGSRRRGKQVTYTDRLSGLLPFDASYVSSAPTTGRIWLGEDRRDVLGASRFPGHLRYDGDKVLTIPYPQRLDGIRVGTETPDAVVFAHHLKNSPGSQFIDTDRPGKRGTSEWAIKRARHQRGARLTLVTEETAEIKPPVGTPVTRNAEWRKRNWTLAQIRAYNKANSKT</sequence>
<evidence type="ECO:0000313" key="2">
    <source>
        <dbReference type="EMBL" id="KAK7757953.1"/>
    </source>
</evidence>
<dbReference type="EMBL" id="JAKJXP020000001">
    <property type="protein sequence ID" value="KAK7757953.1"/>
    <property type="molecule type" value="Genomic_DNA"/>
</dbReference>
<dbReference type="Proteomes" id="UP001320420">
    <property type="component" value="Unassembled WGS sequence"/>
</dbReference>
<reference evidence="2 3" key="1">
    <citation type="submission" date="2024-02" db="EMBL/GenBank/DDBJ databases">
        <title>De novo assembly and annotation of 12 fungi associated with fruit tree decline syndrome in Ontario, Canada.</title>
        <authorList>
            <person name="Sulman M."/>
            <person name="Ellouze W."/>
            <person name="Ilyukhin E."/>
        </authorList>
    </citation>
    <scope>NUCLEOTIDE SEQUENCE [LARGE SCALE GENOMIC DNA]</scope>
    <source>
        <strain evidence="2 3">M11/M66-122</strain>
    </source>
</reference>
<protein>
    <submittedName>
        <fullName evidence="2">Uncharacterized protein</fullName>
    </submittedName>
</protein>
<name>A0AAN9YT04_9PEZI</name>
<keyword evidence="3" id="KW-1185">Reference proteome</keyword>
<feature type="region of interest" description="Disordered" evidence="1">
    <location>
        <begin position="275"/>
        <end position="301"/>
    </location>
</feature>
<organism evidence="2 3">
    <name type="scientific">Diatrype stigma</name>
    <dbReference type="NCBI Taxonomy" id="117547"/>
    <lineage>
        <taxon>Eukaryota</taxon>
        <taxon>Fungi</taxon>
        <taxon>Dikarya</taxon>
        <taxon>Ascomycota</taxon>
        <taxon>Pezizomycotina</taxon>
        <taxon>Sordariomycetes</taxon>
        <taxon>Xylariomycetidae</taxon>
        <taxon>Xylariales</taxon>
        <taxon>Diatrypaceae</taxon>
        <taxon>Diatrype</taxon>
    </lineage>
</organism>
<gene>
    <name evidence="2" type="ORF">SLS62_000331</name>
</gene>
<feature type="compositionally biased region" description="Basic and acidic residues" evidence="1">
    <location>
        <begin position="275"/>
        <end position="284"/>
    </location>
</feature>
<comment type="caution">
    <text evidence="2">The sequence shown here is derived from an EMBL/GenBank/DDBJ whole genome shotgun (WGS) entry which is preliminary data.</text>
</comment>
<feature type="compositionally biased region" description="Low complexity" evidence="1">
    <location>
        <begin position="286"/>
        <end position="297"/>
    </location>
</feature>
<proteinExistence type="predicted"/>
<evidence type="ECO:0000256" key="1">
    <source>
        <dbReference type="SAM" id="MobiDB-lite"/>
    </source>
</evidence>
<evidence type="ECO:0000313" key="3">
    <source>
        <dbReference type="Proteomes" id="UP001320420"/>
    </source>
</evidence>
<dbReference type="AlphaFoldDB" id="A0AAN9YT04"/>
<accession>A0AAN9YT04</accession>
<feature type="compositionally biased region" description="Basic and acidic residues" evidence="1">
    <location>
        <begin position="23"/>
        <end position="33"/>
    </location>
</feature>